<evidence type="ECO:0000313" key="2">
    <source>
        <dbReference type="EMBL" id="UWP80896.1"/>
    </source>
</evidence>
<dbReference type="EMBL" id="CP073720">
    <property type="protein sequence ID" value="UWP80896.1"/>
    <property type="molecule type" value="Genomic_DNA"/>
</dbReference>
<evidence type="ECO:0000313" key="3">
    <source>
        <dbReference type="Proteomes" id="UP001059617"/>
    </source>
</evidence>
<proteinExistence type="predicted"/>
<reference evidence="2" key="1">
    <citation type="submission" date="2021-04" db="EMBL/GenBank/DDBJ databases">
        <authorList>
            <person name="Hartkoorn R.C."/>
            <person name="Beaudoing E."/>
            <person name="Hot D."/>
        </authorList>
    </citation>
    <scope>NUCLEOTIDE SEQUENCE</scope>
    <source>
        <strain evidence="2">NRRL B-16292</strain>
    </source>
</reference>
<feature type="compositionally biased region" description="Polar residues" evidence="1">
    <location>
        <begin position="224"/>
        <end position="234"/>
    </location>
</feature>
<keyword evidence="3" id="KW-1185">Reference proteome</keyword>
<sequence>MGDEQRGAISRDQAMRSGITVDGIRARVLSGRSQRVLPGSFVTFSGPIPRDAYLSALVLHAGAGAVLSHQTAAELHGLVDDPSPVVHVTVPAGRRPRRAPGIVVHRSNRLASAAHPAQWPPRTRIEDTVLDLTQSSANLDRAIGWITRACGRRLTTPDRLRAALSSRRKVRWRRELGLVLADVEDGCHSVLEIRFLRDVERSHGLPAGRRQQPVADGAARSYQEGPTRTSYTAGSASSWSLTAGCRTPTSCVSATVGGTTRPWSAASGLCDTAGSRSWQGPAKWRHRSPGCCALRAGRAGPVAADGPIA</sequence>
<accession>A0ABY5VVQ5</accession>
<reference evidence="2" key="2">
    <citation type="submission" date="2022-09" db="EMBL/GenBank/DDBJ databases">
        <title>Biosynthetic gene clusters of Dactylosporangioum fulvum.</title>
        <authorList>
            <person name="Caradec T."/>
        </authorList>
    </citation>
    <scope>NUCLEOTIDE SEQUENCE</scope>
    <source>
        <strain evidence="2">NRRL B-16292</strain>
    </source>
</reference>
<gene>
    <name evidence="2" type="ORF">Dfulv_38065</name>
</gene>
<evidence type="ECO:0000256" key="1">
    <source>
        <dbReference type="SAM" id="MobiDB-lite"/>
    </source>
</evidence>
<dbReference type="Proteomes" id="UP001059617">
    <property type="component" value="Chromosome"/>
</dbReference>
<name>A0ABY5VVQ5_9ACTN</name>
<organism evidence="2 3">
    <name type="scientific">Dactylosporangium fulvum</name>
    <dbReference type="NCBI Taxonomy" id="53359"/>
    <lineage>
        <taxon>Bacteria</taxon>
        <taxon>Bacillati</taxon>
        <taxon>Actinomycetota</taxon>
        <taxon>Actinomycetes</taxon>
        <taxon>Micromonosporales</taxon>
        <taxon>Micromonosporaceae</taxon>
        <taxon>Dactylosporangium</taxon>
    </lineage>
</organism>
<feature type="region of interest" description="Disordered" evidence="1">
    <location>
        <begin position="204"/>
        <end position="234"/>
    </location>
</feature>
<evidence type="ECO:0008006" key="4">
    <source>
        <dbReference type="Google" id="ProtNLM"/>
    </source>
</evidence>
<dbReference type="RefSeq" id="WP_259858659.1">
    <property type="nucleotide sequence ID" value="NZ_BAAAST010000079.1"/>
</dbReference>
<protein>
    <recommendedName>
        <fullName evidence="4">AbiEi antitoxin C-terminal domain-containing protein</fullName>
    </recommendedName>
</protein>